<evidence type="ECO:0000313" key="2">
    <source>
        <dbReference type="Proteomes" id="UP000002063"/>
    </source>
</evidence>
<organism evidence="1 2">
    <name type="scientific">Methanocaldococcus vulcanius (strain ATCC 700851 / DSM 12094 / M7)</name>
    <name type="common">Methanococcus vulcanius</name>
    <dbReference type="NCBI Taxonomy" id="579137"/>
    <lineage>
        <taxon>Archaea</taxon>
        <taxon>Methanobacteriati</taxon>
        <taxon>Methanobacteriota</taxon>
        <taxon>Methanomada group</taxon>
        <taxon>Methanococci</taxon>
        <taxon>Methanococcales</taxon>
        <taxon>Methanocaldococcaceae</taxon>
        <taxon>Methanocaldococcus</taxon>
    </lineage>
</organism>
<name>C9RIC8_METVM</name>
<proteinExistence type="predicted"/>
<keyword evidence="2" id="KW-1185">Reference proteome</keyword>
<accession>C9RIC8</accession>
<reference evidence="1" key="1">
    <citation type="submission" date="2009-10" db="EMBL/GenBank/DDBJ databases">
        <title>Complete sequence of chromosome of Methanocaldococcus vulcanius M7.</title>
        <authorList>
            <consortium name="US DOE Joint Genome Institute"/>
            <person name="Lucas S."/>
            <person name="Copeland A."/>
            <person name="Lapidus A."/>
            <person name="Glavina del Rio T."/>
            <person name="Dalin E."/>
            <person name="Tice H."/>
            <person name="Bruce D."/>
            <person name="Goodwin L."/>
            <person name="Pitluck S."/>
            <person name="Lcollab F.I."/>
            <person name="Brettin T."/>
            <person name="Detter J.C."/>
            <person name="Han C."/>
            <person name="Tapia R."/>
            <person name="Kuske C.R."/>
            <person name="Schmutz J."/>
            <person name="Larimer F."/>
            <person name="Land M."/>
            <person name="Hauser L."/>
            <person name="Kyrpides N."/>
            <person name="Ovchinikova G."/>
            <person name="Sieprawska-Lupa M."/>
            <person name="Whitman W.B."/>
            <person name="Woyke T."/>
        </authorList>
    </citation>
    <scope>NUCLEOTIDE SEQUENCE [LARGE SCALE GENOMIC DNA]</scope>
    <source>
        <strain evidence="1">M7</strain>
    </source>
</reference>
<protein>
    <submittedName>
        <fullName evidence="1">Uncharacterized protein</fullName>
    </submittedName>
</protein>
<evidence type="ECO:0000313" key="1">
    <source>
        <dbReference type="EMBL" id="ACX73330.1"/>
    </source>
</evidence>
<dbReference type="HOGENOM" id="CLU_3227888_0_0_2"/>
<dbReference type="Proteomes" id="UP000002063">
    <property type="component" value="Chromosome"/>
</dbReference>
<dbReference type="STRING" id="579137.Metvu_1477"/>
<gene>
    <name evidence="1" type="ordered locus">Metvu_1477</name>
</gene>
<dbReference type="KEGG" id="mvu:Metvu_1477"/>
<dbReference type="AlphaFoldDB" id="C9RIC8"/>
<dbReference type="EMBL" id="CP001787">
    <property type="protein sequence ID" value="ACX73330.1"/>
    <property type="molecule type" value="Genomic_DNA"/>
</dbReference>
<sequence length="43" mass="5115">MEGTYKYKMSIKINKNKKIKEEVITKKDKKEKISRRGGKICIQ</sequence>